<dbReference type="PANTHER" id="PTHR24559:SF444">
    <property type="entry name" value="REVERSE TRANSCRIPTASE DOMAIN-CONTAINING PROTEIN"/>
    <property type="match status" value="1"/>
</dbReference>
<dbReference type="SUPFAM" id="SSF56672">
    <property type="entry name" value="DNA/RNA polymerases"/>
    <property type="match status" value="1"/>
</dbReference>
<dbReference type="InterPro" id="IPR043128">
    <property type="entry name" value="Rev_trsase/Diguanyl_cyclase"/>
</dbReference>
<evidence type="ECO:0000313" key="3">
    <source>
        <dbReference type="Proteomes" id="UP001321473"/>
    </source>
</evidence>
<protein>
    <recommendedName>
        <fullName evidence="1">Reverse transcriptase domain-containing protein</fullName>
    </recommendedName>
</protein>
<dbReference type="InterPro" id="IPR043502">
    <property type="entry name" value="DNA/RNA_pol_sf"/>
</dbReference>
<gene>
    <name evidence="2" type="ORF">V5799_011115</name>
</gene>
<dbReference type="AlphaFoldDB" id="A0AAQ4EI47"/>
<keyword evidence="3" id="KW-1185">Reference proteome</keyword>
<proteinExistence type="predicted"/>
<comment type="caution">
    <text evidence="2">The sequence shown here is derived from an EMBL/GenBank/DDBJ whole genome shotgun (WGS) entry which is preliminary data.</text>
</comment>
<dbReference type="InterPro" id="IPR000477">
    <property type="entry name" value="RT_dom"/>
</dbReference>
<evidence type="ECO:0000259" key="1">
    <source>
        <dbReference type="Pfam" id="PF00078"/>
    </source>
</evidence>
<dbReference type="CDD" id="cd01647">
    <property type="entry name" value="RT_LTR"/>
    <property type="match status" value="1"/>
</dbReference>
<dbReference type="PANTHER" id="PTHR24559">
    <property type="entry name" value="TRANSPOSON TY3-I GAG-POL POLYPROTEIN"/>
    <property type="match status" value="1"/>
</dbReference>
<dbReference type="Proteomes" id="UP001321473">
    <property type="component" value="Unassembled WGS sequence"/>
</dbReference>
<organism evidence="2 3">
    <name type="scientific">Amblyomma americanum</name>
    <name type="common">Lone star tick</name>
    <dbReference type="NCBI Taxonomy" id="6943"/>
    <lineage>
        <taxon>Eukaryota</taxon>
        <taxon>Metazoa</taxon>
        <taxon>Ecdysozoa</taxon>
        <taxon>Arthropoda</taxon>
        <taxon>Chelicerata</taxon>
        <taxon>Arachnida</taxon>
        <taxon>Acari</taxon>
        <taxon>Parasitiformes</taxon>
        <taxon>Ixodida</taxon>
        <taxon>Ixodoidea</taxon>
        <taxon>Ixodidae</taxon>
        <taxon>Amblyomminae</taxon>
        <taxon>Amblyomma</taxon>
    </lineage>
</organism>
<dbReference type="EMBL" id="JARKHS020015508">
    <property type="protein sequence ID" value="KAK8774350.1"/>
    <property type="molecule type" value="Genomic_DNA"/>
</dbReference>
<reference evidence="2 3" key="1">
    <citation type="journal article" date="2023" name="Arcadia Sci">
        <title>De novo assembly of a long-read Amblyomma americanum tick genome.</title>
        <authorList>
            <person name="Chou S."/>
            <person name="Poskanzer K.E."/>
            <person name="Rollins M."/>
            <person name="Thuy-Boun P.S."/>
        </authorList>
    </citation>
    <scope>NUCLEOTIDE SEQUENCE [LARGE SCALE GENOMIC DNA]</scope>
    <source>
        <strain evidence="2">F_SG_1</strain>
        <tissue evidence="2">Salivary glands</tissue>
    </source>
</reference>
<dbReference type="Pfam" id="PF00078">
    <property type="entry name" value="RVT_1"/>
    <property type="match status" value="1"/>
</dbReference>
<dbReference type="GO" id="GO:0071897">
    <property type="term" value="P:DNA biosynthetic process"/>
    <property type="evidence" value="ECO:0007669"/>
    <property type="project" value="UniProtKB-ARBA"/>
</dbReference>
<accession>A0AAQ4EI47</accession>
<dbReference type="InterPro" id="IPR053134">
    <property type="entry name" value="RNA-dir_DNA_polymerase"/>
</dbReference>
<feature type="domain" description="Reverse transcriptase" evidence="1">
    <location>
        <begin position="31"/>
        <end position="173"/>
    </location>
</feature>
<dbReference type="Gene3D" id="3.10.10.10">
    <property type="entry name" value="HIV Type 1 Reverse Transcriptase, subunit A, domain 1"/>
    <property type="match status" value="1"/>
</dbReference>
<sequence length="186" mass="21517">MGIAKAEFEAMLREGISRLSDGPWVSPRHLVPKKTEGWRPCGDYRAFNARTIPDRYLVHHIQDFSHRIHGGHVFSILDLVKGYTQIPVNPDDVPKTAITPFGLLEFPFMSFGLRSAGQAFQRIIDEVIRGLDLCFVYLDDILVFSRNVDEHHTHLRLLFQRVDDHGLFVNVPKEHSQRFSRQIFRP</sequence>
<name>A0AAQ4EI47_AMBAM</name>
<evidence type="ECO:0000313" key="2">
    <source>
        <dbReference type="EMBL" id="KAK8774350.1"/>
    </source>
</evidence>
<dbReference type="Gene3D" id="3.30.70.270">
    <property type="match status" value="1"/>
</dbReference>